<accession>A0A7V3YMV6</accession>
<dbReference type="PROSITE" id="PS50928">
    <property type="entry name" value="ABC_TM1"/>
    <property type="match status" value="1"/>
</dbReference>
<evidence type="ECO:0000256" key="5">
    <source>
        <dbReference type="ARBA" id="ARBA00022989"/>
    </source>
</evidence>
<evidence type="ECO:0000256" key="1">
    <source>
        <dbReference type="ARBA" id="ARBA00004651"/>
    </source>
</evidence>
<dbReference type="AlphaFoldDB" id="A0A7V3YMV6"/>
<dbReference type="InterPro" id="IPR000515">
    <property type="entry name" value="MetI-like"/>
</dbReference>
<protein>
    <submittedName>
        <fullName evidence="9">Carbohydrate ABC transporter permease</fullName>
    </submittedName>
</protein>
<dbReference type="PANTHER" id="PTHR32243">
    <property type="entry name" value="MALTOSE TRANSPORT SYSTEM PERMEASE-RELATED"/>
    <property type="match status" value="1"/>
</dbReference>
<evidence type="ECO:0000259" key="8">
    <source>
        <dbReference type="PROSITE" id="PS50928"/>
    </source>
</evidence>
<evidence type="ECO:0000256" key="3">
    <source>
        <dbReference type="ARBA" id="ARBA00022475"/>
    </source>
</evidence>
<proteinExistence type="inferred from homology"/>
<dbReference type="InterPro" id="IPR035906">
    <property type="entry name" value="MetI-like_sf"/>
</dbReference>
<evidence type="ECO:0000256" key="2">
    <source>
        <dbReference type="ARBA" id="ARBA00022448"/>
    </source>
</evidence>
<keyword evidence="2 7" id="KW-0813">Transport</keyword>
<evidence type="ECO:0000256" key="6">
    <source>
        <dbReference type="ARBA" id="ARBA00023136"/>
    </source>
</evidence>
<feature type="transmembrane region" description="Helical" evidence="7">
    <location>
        <begin position="85"/>
        <end position="107"/>
    </location>
</feature>
<reference evidence="9" key="1">
    <citation type="journal article" date="2020" name="mSystems">
        <title>Genome- and Community-Level Interaction Insights into Carbon Utilization and Element Cycling Functions of Hydrothermarchaeota in Hydrothermal Sediment.</title>
        <authorList>
            <person name="Zhou Z."/>
            <person name="Liu Y."/>
            <person name="Xu W."/>
            <person name="Pan J."/>
            <person name="Luo Z.H."/>
            <person name="Li M."/>
        </authorList>
    </citation>
    <scope>NUCLEOTIDE SEQUENCE [LARGE SCALE GENOMIC DNA]</scope>
    <source>
        <strain evidence="9">SpSt-716</strain>
    </source>
</reference>
<dbReference type="Gene3D" id="1.10.3720.10">
    <property type="entry name" value="MetI-like"/>
    <property type="match status" value="1"/>
</dbReference>
<dbReference type="CDD" id="cd06261">
    <property type="entry name" value="TM_PBP2"/>
    <property type="match status" value="1"/>
</dbReference>
<feature type="transmembrane region" description="Helical" evidence="7">
    <location>
        <begin position="155"/>
        <end position="174"/>
    </location>
</feature>
<dbReference type="Pfam" id="PF00528">
    <property type="entry name" value="BPD_transp_1"/>
    <property type="match status" value="1"/>
</dbReference>
<name>A0A7V3YMV6_9BACT</name>
<evidence type="ECO:0000256" key="7">
    <source>
        <dbReference type="RuleBase" id="RU363032"/>
    </source>
</evidence>
<dbReference type="InterPro" id="IPR050901">
    <property type="entry name" value="BP-dep_ABC_trans_perm"/>
</dbReference>
<dbReference type="GO" id="GO:0005886">
    <property type="term" value="C:plasma membrane"/>
    <property type="evidence" value="ECO:0007669"/>
    <property type="project" value="UniProtKB-SubCell"/>
</dbReference>
<dbReference type="SUPFAM" id="SSF161098">
    <property type="entry name" value="MetI-like"/>
    <property type="match status" value="1"/>
</dbReference>
<organism evidence="9">
    <name type="scientific">Candidatus Caldatribacterium californiense</name>
    <dbReference type="NCBI Taxonomy" id="1454726"/>
    <lineage>
        <taxon>Bacteria</taxon>
        <taxon>Pseudomonadati</taxon>
        <taxon>Atribacterota</taxon>
        <taxon>Atribacteria</taxon>
        <taxon>Atribacterales</taxon>
        <taxon>Candidatus Caldatribacteriaceae</taxon>
        <taxon>Candidatus Caldatribacterium</taxon>
    </lineage>
</organism>
<feature type="domain" description="ABC transmembrane type-1" evidence="8">
    <location>
        <begin position="81"/>
        <end position="277"/>
    </location>
</feature>
<feature type="transmembrane region" description="Helical" evidence="7">
    <location>
        <begin position="119"/>
        <end position="143"/>
    </location>
</feature>
<comment type="subcellular location">
    <subcellularLocation>
        <location evidence="1 7">Cell membrane</location>
        <topology evidence="1 7">Multi-pass membrane protein</topology>
    </subcellularLocation>
</comment>
<keyword evidence="4 7" id="KW-0812">Transmembrane</keyword>
<feature type="transmembrane region" description="Helical" evidence="7">
    <location>
        <begin position="12"/>
        <end position="32"/>
    </location>
</feature>
<dbReference type="GO" id="GO:0055085">
    <property type="term" value="P:transmembrane transport"/>
    <property type="evidence" value="ECO:0007669"/>
    <property type="project" value="InterPro"/>
</dbReference>
<keyword evidence="5 7" id="KW-1133">Transmembrane helix</keyword>
<gene>
    <name evidence="9" type="ORF">ENU96_07975</name>
</gene>
<dbReference type="PANTHER" id="PTHR32243:SF18">
    <property type="entry name" value="INNER MEMBRANE ABC TRANSPORTER PERMEASE PROTEIN YCJP"/>
    <property type="match status" value="1"/>
</dbReference>
<feature type="transmembrane region" description="Helical" evidence="7">
    <location>
        <begin position="254"/>
        <end position="276"/>
    </location>
</feature>
<dbReference type="EMBL" id="DTEN01000322">
    <property type="protein sequence ID" value="HGI75596.1"/>
    <property type="molecule type" value="Genomic_DNA"/>
</dbReference>
<keyword evidence="3" id="KW-1003">Cell membrane</keyword>
<comment type="caution">
    <text evidence="9">The sequence shown here is derived from an EMBL/GenBank/DDBJ whole genome shotgun (WGS) entry which is preliminary data.</text>
</comment>
<sequence length="292" mass="33065">MVRRTFWAILGRILFGLAVFLVLAGVLIPYLWMVSGSFKTTLEIQSADVLKPELSPRWFPRKFTWENYLRVNRTVRMLDYFRNSIIISVGTMVFSVGISLFAAYALSRFTFSWKRMYTLAVLSTQMFPGISFLIPYFMMFVLIKHYLGLPMQNTYWGMIFTYTSFALPFSILMLRNFLDSIPREIDEQAQIDGCTPAGALLRVILPLAKPGIAAVGIYSFIMAWNEVLFATVLTGRETKTVALGLLEYITAQQARWAGMMAACILVSIPVLVLFSLMQRYIIEGLVAGATKG</sequence>
<evidence type="ECO:0000313" key="9">
    <source>
        <dbReference type="EMBL" id="HGI75596.1"/>
    </source>
</evidence>
<keyword evidence="6 7" id="KW-0472">Membrane</keyword>
<evidence type="ECO:0000256" key="4">
    <source>
        <dbReference type="ARBA" id="ARBA00022692"/>
    </source>
</evidence>
<comment type="similarity">
    <text evidence="7">Belongs to the binding-protein-dependent transport system permease family.</text>
</comment>